<accession>A0A2W5TFW9</accession>
<feature type="transmembrane region" description="Helical" evidence="1">
    <location>
        <begin position="105"/>
        <end position="128"/>
    </location>
</feature>
<name>A0A2W5TFW9_9BACT</name>
<gene>
    <name evidence="2" type="ORF">DI536_10185</name>
</gene>
<feature type="transmembrane region" description="Helical" evidence="1">
    <location>
        <begin position="195"/>
        <end position="225"/>
    </location>
</feature>
<dbReference type="AlphaFoldDB" id="A0A2W5TFW9"/>
<evidence type="ECO:0000313" key="3">
    <source>
        <dbReference type="Proteomes" id="UP000249061"/>
    </source>
</evidence>
<reference evidence="2 3" key="1">
    <citation type="submission" date="2017-08" db="EMBL/GenBank/DDBJ databases">
        <title>Infants hospitalized years apart are colonized by the same room-sourced microbial strains.</title>
        <authorList>
            <person name="Brooks B."/>
            <person name="Olm M.R."/>
            <person name="Firek B.A."/>
            <person name="Baker R."/>
            <person name="Thomas B.C."/>
            <person name="Morowitz M.J."/>
            <person name="Banfield J.F."/>
        </authorList>
    </citation>
    <scope>NUCLEOTIDE SEQUENCE [LARGE SCALE GENOMIC DNA]</scope>
    <source>
        <strain evidence="2">S2_003_000_R2_14</strain>
    </source>
</reference>
<feature type="transmembrane region" description="Helical" evidence="1">
    <location>
        <begin position="329"/>
        <end position="349"/>
    </location>
</feature>
<proteinExistence type="predicted"/>
<keyword evidence="1" id="KW-0472">Membrane</keyword>
<evidence type="ECO:0000256" key="1">
    <source>
        <dbReference type="SAM" id="Phobius"/>
    </source>
</evidence>
<keyword evidence="1" id="KW-1133">Transmembrane helix</keyword>
<dbReference type="EMBL" id="QFQP01000007">
    <property type="protein sequence ID" value="PZR14420.1"/>
    <property type="molecule type" value="Genomic_DNA"/>
</dbReference>
<evidence type="ECO:0000313" key="2">
    <source>
        <dbReference type="EMBL" id="PZR14420.1"/>
    </source>
</evidence>
<feature type="transmembrane region" description="Helical" evidence="1">
    <location>
        <begin position="28"/>
        <end position="46"/>
    </location>
</feature>
<sequence>MLFVGLGIHAVVTRYHTAAENRVLNLAFAAHMLSGFAQVLLTRYYFGGGDMMGYFENGAQVADVLSDDVTRFLPEVLRAFLQREYEFPIPLFGASSTQSMSATAAMLLFVTGNSLYAAVFVVCVANYLSQVLLYRALKSEFAPEQQERVLWGTNLMPSAVFWSSALLKEPITMAALGPVVLALKWLSEGRRRIQAALLLVPGLFVIAMIKPYVLMALSVGAGIFYLWKRFRAQNAVVLRPFAVVTAVALGSAGLVFGNSYFSKADGASAASSLAHQRSVGYEVEGGSNFQIDSVSGDVTQRSLSQELVLAPIGLVTALFRPFLFEARNAVQLVNALEATALLLLFVRIVRRTSLRSLAKYITSSPALLFCTVFTLALAVGTGLATTNMGTLSRYRAPMMPFFFTVLLVLDHWSKEQQQQPRIRPVVAARSPVQRA</sequence>
<keyword evidence="1" id="KW-0812">Transmembrane</keyword>
<feature type="transmembrane region" description="Helical" evidence="1">
    <location>
        <begin position="237"/>
        <end position="256"/>
    </location>
</feature>
<organism evidence="2 3">
    <name type="scientific">Archangium gephyra</name>
    <dbReference type="NCBI Taxonomy" id="48"/>
    <lineage>
        <taxon>Bacteria</taxon>
        <taxon>Pseudomonadati</taxon>
        <taxon>Myxococcota</taxon>
        <taxon>Myxococcia</taxon>
        <taxon>Myxococcales</taxon>
        <taxon>Cystobacterineae</taxon>
        <taxon>Archangiaceae</taxon>
        <taxon>Archangium</taxon>
    </lineage>
</organism>
<dbReference type="Proteomes" id="UP000249061">
    <property type="component" value="Unassembled WGS sequence"/>
</dbReference>
<comment type="caution">
    <text evidence="2">The sequence shown here is derived from an EMBL/GenBank/DDBJ whole genome shotgun (WGS) entry which is preliminary data.</text>
</comment>
<evidence type="ECO:0008006" key="4">
    <source>
        <dbReference type="Google" id="ProtNLM"/>
    </source>
</evidence>
<feature type="transmembrane region" description="Helical" evidence="1">
    <location>
        <begin position="307"/>
        <end position="323"/>
    </location>
</feature>
<feature type="transmembrane region" description="Helical" evidence="1">
    <location>
        <begin position="361"/>
        <end position="384"/>
    </location>
</feature>
<protein>
    <recommendedName>
        <fullName evidence="4">Glycosyltransferase RgtA/B/C/D-like domain-containing protein</fullName>
    </recommendedName>
</protein>